<evidence type="ECO:0000313" key="4">
    <source>
        <dbReference type="Proteomes" id="UP000224634"/>
    </source>
</evidence>
<dbReference type="CDD" id="cd14688">
    <property type="entry name" value="bZIP_YAP"/>
    <property type="match status" value="1"/>
</dbReference>
<gene>
    <name evidence="3" type="ORF">AJ80_00889</name>
</gene>
<feature type="region of interest" description="Disordered" evidence="2">
    <location>
        <begin position="187"/>
        <end position="212"/>
    </location>
</feature>
<dbReference type="STRING" id="1447883.A0A2B7Z258"/>
<dbReference type="EMBL" id="PDNA01000007">
    <property type="protein sequence ID" value="PGH27411.1"/>
    <property type="molecule type" value="Genomic_DNA"/>
</dbReference>
<dbReference type="PANTHER" id="PTHR42070:SF1">
    <property type="entry name" value="FILAMENT ASSOCIATED PROTEIN, PUTATIVE (AFU_ORTHOLOGUE AFUA_8G06630)-RELATED"/>
    <property type="match status" value="1"/>
</dbReference>
<dbReference type="SUPFAM" id="SSF57959">
    <property type="entry name" value="Leucine zipper domain"/>
    <property type="match status" value="1"/>
</dbReference>
<dbReference type="InterPro" id="IPR046347">
    <property type="entry name" value="bZIP_sf"/>
</dbReference>
<accession>A0A2B7Z258</accession>
<evidence type="ECO:0000256" key="1">
    <source>
        <dbReference type="SAM" id="Coils"/>
    </source>
</evidence>
<reference evidence="3 4" key="1">
    <citation type="submission" date="2017-10" db="EMBL/GenBank/DDBJ databases">
        <title>Comparative genomics in systemic dimorphic fungi from Ajellomycetaceae.</title>
        <authorList>
            <person name="Munoz J.F."/>
            <person name="Mcewen J.G."/>
            <person name="Clay O.K."/>
            <person name="Cuomo C.A."/>
        </authorList>
    </citation>
    <scope>NUCLEOTIDE SEQUENCE [LARGE SCALE GENOMIC DNA]</scope>
    <source>
        <strain evidence="3 4">UAMH7299</strain>
    </source>
</reference>
<evidence type="ECO:0000313" key="3">
    <source>
        <dbReference type="EMBL" id="PGH27411.1"/>
    </source>
</evidence>
<name>A0A2B7Z258_POLH7</name>
<dbReference type="GO" id="GO:0003700">
    <property type="term" value="F:DNA-binding transcription factor activity"/>
    <property type="evidence" value="ECO:0007669"/>
    <property type="project" value="InterPro"/>
</dbReference>
<protein>
    <recommendedName>
        <fullName evidence="5">BZIP domain-containing protein</fullName>
    </recommendedName>
</protein>
<organism evidence="3 4">
    <name type="scientific">Polytolypa hystricis (strain UAMH7299)</name>
    <dbReference type="NCBI Taxonomy" id="1447883"/>
    <lineage>
        <taxon>Eukaryota</taxon>
        <taxon>Fungi</taxon>
        <taxon>Dikarya</taxon>
        <taxon>Ascomycota</taxon>
        <taxon>Pezizomycotina</taxon>
        <taxon>Eurotiomycetes</taxon>
        <taxon>Eurotiomycetidae</taxon>
        <taxon>Onygenales</taxon>
        <taxon>Onygenales incertae sedis</taxon>
        <taxon>Polytolypa</taxon>
    </lineage>
</organism>
<dbReference type="Proteomes" id="UP000224634">
    <property type="component" value="Unassembled WGS sequence"/>
</dbReference>
<dbReference type="Gene3D" id="1.20.5.170">
    <property type="match status" value="1"/>
</dbReference>
<evidence type="ECO:0000256" key="2">
    <source>
        <dbReference type="SAM" id="MobiDB-lite"/>
    </source>
</evidence>
<evidence type="ECO:0008006" key="5">
    <source>
        <dbReference type="Google" id="ProtNLM"/>
    </source>
</evidence>
<keyword evidence="1" id="KW-0175">Coiled coil</keyword>
<dbReference type="PANTHER" id="PTHR42070">
    <property type="entry name" value="FILAMENT ASSOCIATED PROTEIN, PUTATIVE (AFU_ORTHOLOGUE AFUA_8G06630)-RELATED"/>
    <property type="match status" value="1"/>
</dbReference>
<dbReference type="OrthoDB" id="4505928at2759"/>
<comment type="caution">
    <text evidence="3">The sequence shown here is derived from an EMBL/GenBank/DDBJ whole genome shotgun (WGS) entry which is preliminary data.</text>
</comment>
<proteinExistence type="predicted"/>
<feature type="compositionally biased region" description="Polar residues" evidence="2">
    <location>
        <begin position="187"/>
        <end position="196"/>
    </location>
</feature>
<dbReference type="AlphaFoldDB" id="A0A2B7Z258"/>
<sequence length="272" mass="30458">MPPRKLKTKAEDLARIRNNQRKCRERRRAYIDELERKVTEFEAKAAREEAEREKLTQKLLRENGMLKNFILSSGVSEDVLQQRLGNVLSDSNINEGSAPISMQTPYTTLGSGILSENVTDLWPSSEVTPSSFIDFFTLIGESEDATLDQELFSGIDQPALDLSALDLPMSGPVVEVSDSERAARIFTSTNTRNSQELGPPKSPQPTTNEATESSTMLCSVAYRLIMQCGRGIYDDLELEMKLRHGYRKGRTPFEGCRIENKVLFSVLAEISS</sequence>
<feature type="coiled-coil region" evidence="1">
    <location>
        <begin position="24"/>
        <end position="63"/>
    </location>
</feature>
<keyword evidence="4" id="KW-1185">Reference proteome</keyword>